<evidence type="ECO:0000313" key="4">
    <source>
        <dbReference type="Proteomes" id="UP000262172"/>
    </source>
</evidence>
<name>A0A371NU61_9MICO</name>
<feature type="chain" id="PRO_5017068140" description="Lipoprotein" evidence="2">
    <location>
        <begin position="27"/>
        <end position="158"/>
    </location>
</feature>
<keyword evidence="2" id="KW-0732">Signal</keyword>
<reference evidence="3 4" key="1">
    <citation type="submission" date="2018-08" db="EMBL/GenBank/DDBJ databases">
        <title>Isolation, diversity and antifungal activity of Actinobacteria from cow dung.</title>
        <authorList>
            <person name="Ling L."/>
        </authorList>
    </citation>
    <scope>NUCLEOTIDE SEQUENCE [LARGE SCALE GENOMIC DNA]</scope>
    <source>
        <strain evidence="3 4">NEAU-LLE</strain>
    </source>
</reference>
<dbReference type="PROSITE" id="PS51257">
    <property type="entry name" value="PROKAR_LIPOPROTEIN"/>
    <property type="match status" value="1"/>
</dbReference>
<feature type="signal peptide" evidence="2">
    <location>
        <begin position="1"/>
        <end position="26"/>
    </location>
</feature>
<feature type="region of interest" description="Disordered" evidence="1">
    <location>
        <begin position="22"/>
        <end position="49"/>
    </location>
</feature>
<protein>
    <recommendedName>
        <fullName evidence="5">Lipoprotein</fullName>
    </recommendedName>
</protein>
<evidence type="ECO:0000313" key="3">
    <source>
        <dbReference type="EMBL" id="REJ05269.1"/>
    </source>
</evidence>
<dbReference type="AlphaFoldDB" id="A0A371NU61"/>
<comment type="caution">
    <text evidence="3">The sequence shown here is derived from an EMBL/GenBank/DDBJ whole genome shotgun (WGS) entry which is preliminary data.</text>
</comment>
<evidence type="ECO:0000256" key="2">
    <source>
        <dbReference type="SAM" id="SignalP"/>
    </source>
</evidence>
<accession>A0A371NU61</accession>
<proteinExistence type="predicted"/>
<dbReference type="Proteomes" id="UP000262172">
    <property type="component" value="Unassembled WGS sequence"/>
</dbReference>
<sequence length="158" mass="15917">MNRRIAAIAIAAVAILGLSACSGTPASDSSSGKSSSASKEAPETTDQSVADACKIATDKVSAASSGLQDIDMSKAASDPQGTIDALTTLVDSLGEASESVSNPEVKAAVTDFHDSYAQLRDVFKKVVVDGDTSAASDISTLTGDLNDSVKALTELCTA</sequence>
<dbReference type="RefSeq" id="WP_116242283.1">
    <property type="nucleotide sequence ID" value="NZ_QUAB01000042.1"/>
</dbReference>
<dbReference type="OrthoDB" id="5071377at2"/>
<gene>
    <name evidence="3" type="ORF">DY023_10460</name>
</gene>
<keyword evidence="4" id="KW-1185">Reference proteome</keyword>
<organism evidence="3 4">
    <name type="scientific">Microbacterium bovistercoris</name>
    <dbReference type="NCBI Taxonomy" id="2293570"/>
    <lineage>
        <taxon>Bacteria</taxon>
        <taxon>Bacillati</taxon>
        <taxon>Actinomycetota</taxon>
        <taxon>Actinomycetes</taxon>
        <taxon>Micrococcales</taxon>
        <taxon>Microbacteriaceae</taxon>
        <taxon>Microbacterium</taxon>
    </lineage>
</organism>
<dbReference type="EMBL" id="QUAB01000042">
    <property type="protein sequence ID" value="REJ05269.1"/>
    <property type="molecule type" value="Genomic_DNA"/>
</dbReference>
<evidence type="ECO:0008006" key="5">
    <source>
        <dbReference type="Google" id="ProtNLM"/>
    </source>
</evidence>
<feature type="compositionally biased region" description="Low complexity" evidence="1">
    <location>
        <begin position="22"/>
        <end position="39"/>
    </location>
</feature>
<evidence type="ECO:0000256" key="1">
    <source>
        <dbReference type="SAM" id="MobiDB-lite"/>
    </source>
</evidence>